<dbReference type="STRING" id="364199.SAMN04489858_102179"/>
<keyword evidence="8" id="KW-0282">Flagellum</keyword>
<reference evidence="8 9" key="1">
    <citation type="submission" date="2016-10" db="EMBL/GenBank/DDBJ databases">
        <authorList>
            <person name="de Groot N.N."/>
        </authorList>
    </citation>
    <scope>NUCLEOTIDE SEQUENCE [LARGE SCALE GENOMIC DNA]</scope>
    <source>
        <strain evidence="8 9">DSM 17862</strain>
    </source>
</reference>
<dbReference type="Proteomes" id="UP000199180">
    <property type="component" value="Unassembled WGS sequence"/>
</dbReference>
<dbReference type="InterPro" id="IPR001444">
    <property type="entry name" value="Flag_bb_rod_N"/>
</dbReference>
<comment type="function">
    <text evidence="5 6">Structural component of flagellum, the bacterial motility apparatus. Part of the rod structure of flagellar basal body.</text>
</comment>
<dbReference type="PIRSF" id="PIRSF002889">
    <property type="entry name" value="Rod_FlgB"/>
    <property type="match status" value="1"/>
</dbReference>
<feature type="domain" description="Flagellar basal body rod protein N-terminal" evidence="7">
    <location>
        <begin position="18"/>
        <end position="37"/>
    </location>
</feature>
<dbReference type="Pfam" id="PF00460">
    <property type="entry name" value="Flg_bb_rod"/>
    <property type="match status" value="1"/>
</dbReference>
<comment type="similarity">
    <text evidence="2 6">Belongs to the flagella basal body rod proteins family.</text>
</comment>
<evidence type="ECO:0000313" key="8">
    <source>
        <dbReference type="EMBL" id="SES91596.1"/>
    </source>
</evidence>
<sequence>MFERIELMNMARAMTDYAAKRQTVVARNVANADTPGYAARDLEPFEDSYRNQHAPELRRTRTGHIDATVWTADERREFSVDGPASPNGNNVSLEEEMLRAAETKKQHELSLGIYRSALDLMRTSLGRS</sequence>
<accession>A0A1I0ABK0</accession>
<proteinExistence type="inferred from homology"/>
<protein>
    <recommendedName>
        <fullName evidence="3 6">Flagellar basal body rod protein FlgB</fullName>
    </recommendedName>
</protein>
<dbReference type="GO" id="GO:0030694">
    <property type="term" value="C:bacterial-type flagellum basal body, rod"/>
    <property type="evidence" value="ECO:0007669"/>
    <property type="project" value="InterPro"/>
</dbReference>
<name>A0A1I0ABK0_9RHOB</name>
<dbReference type="GO" id="GO:0071973">
    <property type="term" value="P:bacterial-type flagellum-dependent cell motility"/>
    <property type="evidence" value="ECO:0007669"/>
    <property type="project" value="InterPro"/>
</dbReference>
<dbReference type="OrthoDB" id="9788334at2"/>
<evidence type="ECO:0000256" key="2">
    <source>
        <dbReference type="ARBA" id="ARBA00009677"/>
    </source>
</evidence>
<evidence type="ECO:0000256" key="3">
    <source>
        <dbReference type="ARBA" id="ARBA00014376"/>
    </source>
</evidence>
<dbReference type="EMBL" id="FOHO01000002">
    <property type="protein sequence ID" value="SES91596.1"/>
    <property type="molecule type" value="Genomic_DNA"/>
</dbReference>
<keyword evidence="4 6" id="KW-0975">Bacterial flagellum</keyword>
<dbReference type="AlphaFoldDB" id="A0A1I0ABK0"/>
<comment type="subunit">
    <text evidence="6">The basal body constitutes a major portion of the flagellar organelle and consists of a number of rings mounted on a central rod.</text>
</comment>
<evidence type="ECO:0000256" key="6">
    <source>
        <dbReference type="PIRNR" id="PIRNR002889"/>
    </source>
</evidence>
<comment type="subcellular location">
    <subcellularLocation>
        <location evidence="1 6">Bacterial flagellum basal body</location>
    </subcellularLocation>
</comment>
<keyword evidence="8" id="KW-0966">Cell projection</keyword>
<evidence type="ECO:0000256" key="4">
    <source>
        <dbReference type="ARBA" id="ARBA00023143"/>
    </source>
</evidence>
<dbReference type="RefSeq" id="WP_090732455.1">
    <property type="nucleotide sequence ID" value="NZ_FOHO01000002.1"/>
</dbReference>
<evidence type="ECO:0000256" key="1">
    <source>
        <dbReference type="ARBA" id="ARBA00004117"/>
    </source>
</evidence>
<keyword evidence="8" id="KW-0969">Cilium</keyword>
<dbReference type="NCBIfam" id="NF009270">
    <property type="entry name" value="PRK12627.1"/>
    <property type="match status" value="1"/>
</dbReference>
<keyword evidence="9" id="KW-1185">Reference proteome</keyword>
<evidence type="ECO:0000256" key="5">
    <source>
        <dbReference type="ARBA" id="ARBA00024934"/>
    </source>
</evidence>
<gene>
    <name evidence="8" type="ORF">SAMN04489858_102179</name>
</gene>
<organism evidence="8 9">
    <name type="scientific">Paracoccus homiensis</name>
    <dbReference type="NCBI Taxonomy" id="364199"/>
    <lineage>
        <taxon>Bacteria</taxon>
        <taxon>Pseudomonadati</taxon>
        <taxon>Pseudomonadota</taxon>
        <taxon>Alphaproteobacteria</taxon>
        <taxon>Rhodobacterales</taxon>
        <taxon>Paracoccaceae</taxon>
        <taxon>Paracoccus</taxon>
    </lineage>
</organism>
<dbReference type="InterPro" id="IPR006300">
    <property type="entry name" value="FlgB"/>
</dbReference>
<evidence type="ECO:0000259" key="7">
    <source>
        <dbReference type="Pfam" id="PF00460"/>
    </source>
</evidence>
<evidence type="ECO:0000313" key="9">
    <source>
        <dbReference type="Proteomes" id="UP000199180"/>
    </source>
</evidence>